<dbReference type="AlphaFoldDB" id="A0A3M7DDG9"/>
<evidence type="ECO:0000313" key="3">
    <source>
        <dbReference type="EMBL" id="RMY62260.1"/>
    </source>
</evidence>
<dbReference type="GO" id="GO:0003677">
    <property type="term" value="F:DNA binding"/>
    <property type="evidence" value="ECO:0007669"/>
    <property type="project" value="InterPro"/>
</dbReference>
<dbReference type="InterPro" id="IPR007219">
    <property type="entry name" value="XnlR_reg_dom"/>
</dbReference>
<dbReference type="InterPro" id="IPR050987">
    <property type="entry name" value="AtrR-like"/>
</dbReference>
<dbReference type="GO" id="GO:0003700">
    <property type="term" value="F:DNA-binding transcription factor activity"/>
    <property type="evidence" value="ECO:0007669"/>
    <property type="project" value="InterPro"/>
</dbReference>
<gene>
    <name evidence="3" type="ORF">D0865_00529</name>
</gene>
<dbReference type="EMBL" id="QWIN01000016">
    <property type="protein sequence ID" value="RMY62260.1"/>
    <property type="molecule type" value="Genomic_DNA"/>
</dbReference>
<comment type="caution">
    <text evidence="3">The sequence shown here is derived from an EMBL/GenBank/DDBJ whole genome shotgun (WGS) entry which is preliminary data.</text>
</comment>
<dbReference type="Pfam" id="PF04082">
    <property type="entry name" value="Fungal_trans"/>
    <property type="match status" value="1"/>
</dbReference>
<dbReference type="PANTHER" id="PTHR46910:SF18">
    <property type="entry name" value="ZN(II)2CYS6 TRANSCRIPTION FACTOR (EUROFUNG)"/>
    <property type="match status" value="1"/>
</dbReference>
<keyword evidence="1" id="KW-0539">Nucleus</keyword>
<dbReference type="Proteomes" id="UP000270230">
    <property type="component" value="Unassembled WGS sequence"/>
</dbReference>
<sequence length="499" mass="55878">MDLVELYFEIVYPIFPLFHQPSFIRRISRAEYSSDRALFSLTMAVCALVSARVRDGAVFNPGWDTRGLKEPKPQVFYHEAVRRADTACAQSDLNSLRVHAVLALAAIQDGKIRDMHAHFSRYHAINAIEGLHDEDNWPKHIGTIEVEERRRLFWSMYTLDVFTSIAWGGVIRSREGQSNVSYPTEVDDDMFDDTGFADTSIFSESLNVLPSQDSAHASGISWLAGRNTVTDLYRVIEHSAIPSPARRGRAQRKMMIDDIIQDKSALSQDVVRKRVMQMYADLPQSLKETRPVQSKPRLDRFGFQAADIIATVQLVRMVLLCDDSASILEKCQIANEVVSAFIAIPTAYHRAISVPLLFHLGVIGQMLSTTLEEPLSEQDYRSIRDVTFAMAQLLSTLEDLHASKGASQRLRNQIARIDEYMMSQRSSIGTQQRNLALTHAAAQAPLESSQPLESAASGSAGMTETLLASPFQLPPDVVGDFSQIFDFGQITQDWSLENH</sequence>
<dbReference type="PANTHER" id="PTHR46910">
    <property type="entry name" value="TRANSCRIPTION FACTOR PDR1"/>
    <property type="match status" value="1"/>
</dbReference>
<dbReference type="OrthoDB" id="2123952at2759"/>
<protein>
    <recommendedName>
        <fullName evidence="2">Xylanolytic transcriptional activator regulatory domain-containing protein</fullName>
    </recommendedName>
</protein>
<organism evidence="3 4">
    <name type="scientific">Hortaea werneckii</name>
    <name type="common">Black yeast</name>
    <name type="synonym">Cladosporium werneckii</name>
    <dbReference type="NCBI Taxonomy" id="91943"/>
    <lineage>
        <taxon>Eukaryota</taxon>
        <taxon>Fungi</taxon>
        <taxon>Dikarya</taxon>
        <taxon>Ascomycota</taxon>
        <taxon>Pezizomycotina</taxon>
        <taxon>Dothideomycetes</taxon>
        <taxon>Dothideomycetidae</taxon>
        <taxon>Mycosphaerellales</taxon>
        <taxon>Teratosphaeriaceae</taxon>
        <taxon>Hortaea</taxon>
    </lineage>
</organism>
<feature type="domain" description="Xylanolytic transcriptional activator regulatory" evidence="2">
    <location>
        <begin position="5"/>
        <end position="202"/>
    </location>
</feature>
<reference evidence="3 4" key="1">
    <citation type="journal article" date="2018" name="BMC Genomics">
        <title>Genomic evidence for intraspecific hybridization in a clonal and extremely halotolerant yeast.</title>
        <authorList>
            <person name="Gostincar C."/>
            <person name="Stajich J.E."/>
            <person name="Zupancic J."/>
            <person name="Zalar P."/>
            <person name="Gunde-Cimerman N."/>
        </authorList>
    </citation>
    <scope>NUCLEOTIDE SEQUENCE [LARGE SCALE GENOMIC DNA]</scope>
    <source>
        <strain evidence="3 4">EXF-151</strain>
    </source>
</reference>
<accession>A0A3M7DDG9</accession>
<dbReference type="CDD" id="cd12148">
    <property type="entry name" value="fungal_TF_MHR"/>
    <property type="match status" value="1"/>
</dbReference>
<dbReference type="GO" id="GO:0006351">
    <property type="term" value="P:DNA-templated transcription"/>
    <property type="evidence" value="ECO:0007669"/>
    <property type="project" value="InterPro"/>
</dbReference>
<dbReference type="GO" id="GO:0008270">
    <property type="term" value="F:zinc ion binding"/>
    <property type="evidence" value="ECO:0007669"/>
    <property type="project" value="InterPro"/>
</dbReference>
<evidence type="ECO:0000259" key="2">
    <source>
        <dbReference type="Pfam" id="PF04082"/>
    </source>
</evidence>
<name>A0A3M7DDG9_HORWE</name>
<proteinExistence type="predicted"/>
<evidence type="ECO:0000256" key="1">
    <source>
        <dbReference type="ARBA" id="ARBA00023242"/>
    </source>
</evidence>
<evidence type="ECO:0000313" key="4">
    <source>
        <dbReference type="Proteomes" id="UP000270230"/>
    </source>
</evidence>